<dbReference type="Pfam" id="PF02770">
    <property type="entry name" value="Acyl-CoA_dh_M"/>
    <property type="match status" value="1"/>
</dbReference>
<dbReference type="InterPro" id="IPR006089">
    <property type="entry name" value="Acyl-CoA_DH_CS"/>
</dbReference>
<dbReference type="GO" id="GO:0050660">
    <property type="term" value="F:flavin adenine dinucleotide binding"/>
    <property type="evidence" value="ECO:0007669"/>
    <property type="project" value="InterPro"/>
</dbReference>
<organism evidence="10 11">
    <name type="scientific">Microbacterium rhizomatis</name>
    <dbReference type="NCBI Taxonomy" id="1631477"/>
    <lineage>
        <taxon>Bacteria</taxon>
        <taxon>Bacillati</taxon>
        <taxon>Actinomycetota</taxon>
        <taxon>Actinomycetes</taxon>
        <taxon>Micrococcales</taxon>
        <taxon>Microbacteriaceae</taxon>
        <taxon>Microbacterium</taxon>
    </lineage>
</organism>
<dbReference type="RefSeq" id="WP_150450042.1">
    <property type="nucleotide sequence ID" value="NZ_VYSA01000004.1"/>
</dbReference>
<dbReference type="PANTHER" id="PTHR43884:SF12">
    <property type="entry name" value="ISOVALERYL-COA DEHYDROGENASE, MITOCHONDRIAL-RELATED"/>
    <property type="match status" value="1"/>
</dbReference>
<evidence type="ECO:0000313" key="11">
    <source>
        <dbReference type="Proteomes" id="UP000325827"/>
    </source>
</evidence>
<dbReference type="InterPro" id="IPR046373">
    <property type="entry name" value="Acyl-CoA_Oxase/DH_mid-dom_sf"/>
</dbReference>
<dbReference type="CDD" id="cd00567">
    <property type="entry name" value="ACAD"/>
    <property type="match status" value="1"/>
</dbReference>
<dbReference type="PROSITE" id="PS00073">
    <property type="entry name" value="ACYL_COA_DH_2"/>
    <property type="match status" value="1"/>
</dbReference>
<dbReference type="SUPFAM" id="SSF56645">
    <property type="entry name" value="Acyl-CoA dehydrogenase NM domain-like"/>
    <property type="match status" value="1"/>
</dbReference>
<comment type="cofactor">
    <cofactor evidence="1 6">
        <name>FAD</name>
        <dbReference type="ChEBI" id="CHEBI:57692"/>
    </cofactor>
</comment>
<dbReference type="AlphaFoldDB" id="A0A5J5IX76"/>
<sequence length="386" mass="40788">MPLTDSLWTAEQADMASALDELCGALIDDEYLKRVDAEAAYPERVMSALREQGWATMVVPEEHGGSAASVSDIAVVLETLAEHSLVVAQAFFSMWLLGGFAIAEHGTTSQKERWLRGIAQDGSLVAFALTEPDSGSDAAALVTKATKVQGGWSVTGQKVFITGAAIADVIITAVRTSTGSGKREGITTLLVDPTADGVEIRKLSKMGLRGIDLSEVFLQSVFVPDDDVLGELDSGWNVVLDGLAIERVCLAAISVGAHADILRRCTDYALARRSFGKSLASHQLVAEKLVDIRVALDAGRALVQRAAALVDAGDSGAAIAGSIAKLHATTSYVSAAREGVQIFGGYGFTDEFAVSRHYRDCKYLEIGGGSSEIQKIIIARSMGARL</sequence>
<dbReference type="Pfam" id="PF00441">
    <property type="entry name" value="Acyl-CoA_dh_1"/>
    <property type="match status" value="1"/>
</dbReference>
<accession>A0A5J5IX76</accession>
<reference evidence="11" key="1">
    <citation type="submission" date="2019-09" db="EMBL/GenBank/DDBJ databases">
        <title>Mumia zhuanghuii sp. nov. isolated from the intestinal contents of plateau pika (Ochotona curzoniae) in the Qinghai-Tibet plateau of China.</title>
        <authorList>
            <person name="Tian Z."/>
        </authorList>
    </citation>
    <scope>NUCLEOTIDE SEQUENCE [LARGE SCALE GENOMIC DNA]</scope>
    <source>
        <strain evidence="11">JCM 30598</strain>
    </source>
</reference>
<comment type="similarity">
    <text evidence="2 6">Belongs to the acyl-CoA dehydrogenase family.</text>
</comment>
<name>A0A5J5IX76_9MICO</name>
<comment type="caution">
    <text evidence="10">The sequence shown here is derived from an EMBL/GenBank/DDBJ whole genome shotgun (WGS) entry which is preliminary data.</text>
</comment>
<dbReference type="PIRSF" id="PIRSF016578">
    <property type="entry name" value="HsaA"/>
    <property type="match status" value="1"/>
</dbReference>
<evidence type="ECO:0000259" key="7">
    <source>
        <dbReference type="Pfam" id="PF00441"/>
    </source>
</evidence>
<dbReference type="InterPro" id="IPR009100">
    <property type="entry name" value="AcylCoA_DH/oxidase_NM_dom_sf"/>
</dbReference>
<evidence type="ECO:0000313" key="10">
    <source>
        <dbReference type="EMBL" id="KAA9105900.1"/>
    </source>
</evidence>
<dbReference type="Proteomes" id="UP000325827">
    <property type="component" value="Unassembled WGS sequence"/>
</dbReference>
<feature type="domain" description="Acyl-CoA dehydrogenase/oxidase C-terminal" evidence="7">
    <location>
        <begin position="234"/>
        <end position="382"/>
    </location>
</feature>
<protein>
    <submittedName>
        <fullName evidence="10">Acyl-CoA dehydrogenase</fullName>
    </submittedName>
</protein>
<dbReference type="PANTHER" id="PTHR43884">
    <property type="entry name" value="ACYL-COA DEHYDROGENASE"/>
    <property type="match status" value="1"/>
</dbReference>
<dbReference type="InterPro" id="IPR009075">
    <property type="entry name" value="AcylCo_DH/oxidase_C"/>
</dbReference>
<keyword evidence="4 6" id="KW-0274">FAD</keyword>
<dbReference type="EMBL" id="VYSA01000004">
    <property type="protein sequence ID" value="KAA9105900.1"/>
    <property type="molecule type" value="Genomic_DNA"/>
</dbReference>
<dbReference type="InterPro" id="IPR037069">
    <property type="entry name" value="AcylCoA_DH/ox_N_sf"/>
</dbReference>
<keyword evidence="5 6" id="KW-0560">Oxidoreductase</keyword>
<evidence type="ECO:0000256" key="3">
    <source>
        <dbReference type="ARBA" id="ARBA00022630"/>
    </source>
</evidence>
<proteinExistence type="inferred from homology"/>
<evidence type="ECO:0000259" key="9">
    <source>
        <dbReference type="Pfam" id="PF02771"/>
    </source>
</evidence>
<evidence type="ECO:0000256" key="5">
    <source>
        <dbReference type="ARBA" id="ARBA00023002"/>
    </source>
</evidence>
<dbReference type="InterPro" id="IPR006091">
    <property type="entry name" value="Acyl-CoA_Oxase/DH_mid-dom"/>
</dbReference>
<dbReference type="OrthoDB" id="2769798at2"/>
<dbReference type="Gene3D" id="1.10.540.10">
    <property type="entry name" value="Acyl-CoA dehydrogenase/oxidase, N-terminal domain"/>
    <property type="match status" value="1"/>
</dbReference>
<evidence type="ECO:0000256" key="1">
    <source>
        <dbReference type="ARBA" id="ARBA00001974"/>
    </source>
</evidence>
<evidence type="ECO:0000256" key="6">
    <source>
        <dbReference type="RuleBase" id="RU362125"/>
    </source>
</evidence>
<evidence type="ECO:0000256" key="2">
    <source>
        <dbReference type="ARBA" id="ARBA00009347"/>
    </source>
</evidence>
<dbReference type="Gene3D" id="2.40.110.10">
    <property type="entry name" value="Butyryl-CoA Dehydrogenase, subunit A, domain 2"/>
    <property type="match status" value="1"/>
</dbReference>
<dbReference type="Pfam" id="PF02771">
    <property type="entry name" value="Acyl-CoA_dh_N"/>
    <property type="match status" value="1"/>
</dbReference>
<gene>
    <name evidence="10" type="ORF">F6B43_16175</name>
</gene>
<keyword evidence="3 6" id="KW-0285">Flavoprotein</keyword>
<dbReference type="GO" id="GO:0003995">
    <property type="term" value="F:acyl-CoA dehydrogenase activity"/>
    <property type="evidence" value="ECO:0007669"/>
    <property type="project" value="InterPro"/>
</dbReference>
<dbReference type="InterPro" id="IPR013786">
    <property type="entry name" value="AcylCoA_DH/ox_N"/>
</dbReference>
<evidence type="ECO:0000256" key="4">
    <source>
        <dbReference type="ARBA" id="ARBA00022827"/>
    </source>
</evidence>
<feature type="domain" description="Acyl-CoA dehydrogenase/oxidase N-terminal" evidence="9">
    <location>
        <begin position="9"/>
        <end position="120"/>
    </location>
</feature>
<dbReference type="PROSITE" id="PS00072">
    <property type="entry name" value="ACYL_COA_DH_1"/>
    <property type="match status" value="1"/>
</dbReference>
<evidence type="ECO:0000259" key="8">
    <source>
        <dbReference type="Pfam" id="PF02770"/>
    </source>
</evidence>
<dbReference type="Gene3D" id="1.20.140.10">
    <property type="entry name" value="Butyryl-CoA Dehydrogenase, subunit A, domain 3"/>
    <property type="match status" value="1"/>
</dbReference>
<dbReference type="SUPFAM" id="SSF47203">
    <property type="entry name" value="Acyl-CoA dehydrogenase C-terminal domain-like"/>
    <property type="match status" value="1"/>
</dbReference>
<dbReference type="FunFam" id="1.20.140.10:FF:000001">
    <property type="entry name" value="Acyl-CoA dehydrogenase"/>
    <property type="match status" value="1"/>
</dbReference>
<dbReference type="InterPro" id="IPR036250">
    <property type="entry name" value="AcylCo_DH-like_C"/>
</dbReference>
<feature type="domain" description="Acyl-CoA oxidase/dehydrogenase middle" evidence="8">
    <location>
        <begin position="126"/>
        <end position="221"/>
    </location>
</feature>
<keyword evidence="11" id="KW-1185">Reference proteome</keyword>